<keyword evidence="2" id="KW-1185">Reference proteome</keyword>
<dbReference type="Proteomes" id="UP000218615">
    <property type="component" value="Unassembled WGS sequence"/>
</dbReference>
<protein>
    <submittedName>
        <fullName evidence="1">Precorrin-6Y C5, 15-methyltransferase</fullName>
    </submittedName>
</protein>
<evidence type="ECO:0000313" key="2">
    <source>
        <dbReference type="Proteomes" id="UP000218615"/>
    </source>
</evidence>
<keyword evidence="1" id="KW-0808">Transferase</keyword>
<dbReference type="EMBL" id="FZMP01000007">
    <property type="protein sequence ID" value="SNQ59037.1"/>
    <property type="molecule type" value="Genomic_DNA"/>
</dbReference>
<dbReference type="Gene3D" id="3.30.950.10">
    <property type="entry name" value="Methyltransferase, Cobalt-precorrin-4 Transmethylase, Domain 2"/>
    <property type="match status" value="1"/>
</dbReference>
<sequence length="71" mass="7886">MELRNGKNVFLLPDSSFGVHEIAQLLKSRSIFSKLSICERLAYPDERISTGTTEEPPAAESNLYCIVITNA</sequence>
<gene>
    <name evidence="1" type="ORF">MNV_1040017</name>
</gene>
<organism evidence="1 2">
    <name type="scientific">Candidatus Methanoperedens nitratireducens</name>
    <dbReference type="NCBI Taxonomy" id="1392998"/>
    <lineage>
        <taxon>Archaea</taxon>
        <taxon>Methanobacteriati</taxon>
        <taxon>Methanobacteriota</taxon>
        <taxon>Stenosarchaea group</taxon>
        <taxon>Methanomicrobia</taxon>
        <taxon>Methanosarcinales</taxon>
        <taxon>ANME-2 cluster</taxon>
        <taxon>Candidatus Methanoperedentaceae</taxon>
        <taxon>Candidatus Methanoperedens</taxon>
    </lineage>
</organism>
<dbReference type="AlphaFoldDB" id="A0A284VIM4"/>
<name>A0A284VIM4_9EURY</name>
<reference evidence="2" key="1">
    <citation type="submission" date="2017-06" db="EMBL/GenBank/DDBJ databases">
        <authorList>
            <person name="Cremers G."/>
        </authorList>
    </citation>
    <scope>NUCLEOTIDE SEQUENCE [LARGE SCALE GENOMIC DNA]</scope>
</reference>
<accession>A0A284VIM4</accession>
<keyword evidence="1" id="KW-0489">Methyltransferase</keyword>
<dbReference type="GO" id="GO:0008168">
    <property type="term" value="F:methyltransferase activity"/>
    <property type="evidence" value="ECO:0007669"/>
    <property type="project" value="UniProtKB-KW"/>
</dbReference>
<evidence type="ECO:0000313" key="1">
    <source>
        <dbReference type="EMBL" id="SNQ59037.1"/>
    </source>
</evidence>
<dbReference type="GO" id="GO:0032259">
    <property type="term" value="P:methylation"/>
    <property type="evidence" value="ECO:0007669"/>
    <property type="project" value="UniProtKB-KW"/>
</dbReference>
<proteinExistence type="predicted"/>
<dbReference type="InterPro" id="IPR014776">
    <property type="entry name" value="4pyrrole_Mease_sub2"/>
</dbReference>